<keyword evidence="1" id="KW-0732">Signal</keyword>
<evidence type="ECO:0000313" key="3">
    <source>
        <dbReference type="Proteomes" id="UP001187221"/>
    </source>
</evidence>
<keyword evidence="3" id="KW-1185">Reference proteome</keyword>
<proteinExistence type="predicted"/>
<organism evidence="2 3">
    <name type="scientific">Novosphingobium pituita</name>
    <dbReference type="NCBI Taxonomy" id="3056842"/>
    <lineage>
        <taxon>Bacteria</taxon>
        <taxon>Pseudomonadati</taxon>
        <taxon>Pseudomonadota</taxon>
        <taxon>Alphaproteobacteria</taxon>
        <taxon>Sphingomonadales</taxon>
        <taxon>Sphingomonadaceae</taxon>
        <taxon>Novosphingobium</taxon>
    </lineage>
</organism>
<gene>
    <name evidence="2" type="ORF">NUTIK01_08770</name>
</gene>
<dbReference type="EMBL" id="BTFW01000001">
    <property type="protein sequence ID" value="GMM60100.1"/>
    <property type="molecule type" value="Genomic_DNA"/>
</dbReference>
<comment type="caution">
    <text evidence="2">The sequence shown here is derived from an EMBL/GenBank/DDBJ whole genome shotgun (WGS) entry which is preliminary data.</text>
</comment>
<feature type="chain" id="PRO_5045515600" evidence="1">
    <location>
        <begin position="32"/>
        <end position="110"/>
    </location>
</feature>
<protein>
    <submittedName>
        <fullName evidence="2">Uncharacterized protein</fullName>
    </submittedName>
</protein>
<dbReference type="RefSeq" id="WP_317973919.1">
    <property type="nucleotide sequence ID" value="NZ_BTFW01000001.1"/>
</dbReference>
<dbReference type="Proteomes" id="UP001187221">
    <property type="component" value="Unassembled WGS sequence"/>
</dbReference>
<feature type="signal peptide" evidence="1">
    <location>
        <begin position="1"/>
        <end position="31"/>
    </location>
</feature>
<evidence type="ECO:0000313" key="2">
    <source>
        <dbReference type="EMBL" id="GMM60100.1"/>
    </source>
</evidence>
<sequence>MLPSSFPIAPKFVRGAFAVVLLAGAPVAAHAEAITTTPGAADSFAYKGVNYSYTTETKGAEKIVRGTAYAGKMPFELHIRKKSVEGTFNDRPVSFSLNDVKKMGITVEEK</sequence>
<evidence type="ECO:0000256" key="1">
    <source>
        <dbReference type="SAM" id="SignalP"/>
    </source>
</evidence>
<accession>A0ABQ6P4D9</accession>
<reference evidence="2 3" key="1">
    <citation type="submission" date="2023-06" db="EMBL/GenBank/DDBJ databases">
        <title>Draft genome sequence of Novosphingobium sp. strain IK01.</title>
        <authorList>
            <person name="Hatamoto M."/>
            <person name="Ikarashi T."/>
            <person name="Yamaguchi T."/>
        </authorList>
    </citation>
    <scope>NUCLEOTIDE SEQUENCE [LARGE SCALE GENOMIC DNA]</scope>
    <source>
        <strain evidence="2 3">IK01</strain>
    </source>
</reference>
<name>A0ABQ6P4D9_9SPHN</name>